<keyword evidence="3" id="KW-1185">Reference proteome</keyword>
<protein>
    <submittedName>
        <fullName evidence="2">Unnamed protein product</fullName>
    </submittedName>
</protein>
<feature type="compositionally biased region" description="Basic and acidic residues" evidence="1">
    <location>
        <begin position="1"/>
        <end position="11"/>
    </location>
</feature>
<feature type="region of interest" description="Disordered" evidence="1">
    <location>
        <begin position="1"/>
        <end position="54"/>
    </location>
</feature>
<gene>
    <name evidence="2" type="ORF">Pfra01_000713100</name>
</gene>
<accession>A0A9W6UEY9</accession>
<dbReference type="EMBL" id="BSXT01000626">
    <property type="protein sequence ID" value="GMF31287.1"/>
    <property type="molecule type" value="Genomic_DNA"/>
</dbReference>
<dbReference type="Proteomes" id="UP001165121">
    <property type="component" value="Unassembled WGS sequence"/>
</dbReference>
<dbReference type="AlphaFoldDB" id="A0A9W6UEY9"/>
<dbReference type="OrthoDB" id="128386at2759"/>
<reference evidence="2" key="1">
    <citation type="submission" date="2023-04" db="EMBL/GenBank/DDBJ databases">
        <title>Phytophthora fragariaefolia NBRC 109709.</title>
        <authorList>
            <person name="Ichikawa N."/>
            <person name="Sato H."/>
            <person name="Tonouchi N."/>
        </authorList>
    </citation>
    <scope>NUCLEOTIDE SEQUENCE</scope>
    <source>
        <strain evidence="2">NBRC 109709</strain>
    </source>
</reference>
<evidence type="ECO:0000313" key="2">
    <source>
        <dbReference type="EMBL" id="GMF31287.1"/>
    </source>
</evidence>
<evidence type="ECO:0000256" key="1">
    <source>
        <dbReference type="SAM" id="MobiDB-lite"/>
    </source>
</evidence>
<name>A0A9W6UEY9_9STRA</name>
<evidence type="ECO:0000313" key="3">
    <source>
        <dbReference type="Proteomes" id="UP001165121"/>
    </source>
</evidence>
<dbReference type="PANTHER" id="PTHR37558">
    <property type="entry name" value="HTH CENPB-TYPE DOMAIN-CONTAINING PROTEIN"/>
    <property type="match status" value="1"/>
</dbReference>
<proteinExistence type="predicted"/>
<comment type="caution">
    <text evidence="2">The sequence shown here is derived from an EMBL/GenBank/DDBJ whole genome shotgun (WGS) entry which is preliminary data.</text>
</comment>
<dbReference type="PANTHER" id="PTHR37558:SF1">
    <property type="entry name" value="HTH CENPB-TYPE DOMAIN-CONTAINING PROTEIN"/>
    <property type="match status" value="1"/>
</dbReference>
<organism evidence="2 3">
    <name type="scientific">Phytophthora fragariaefolia</name>
    <dbReference type="NCBI Taxonomy" id="1490495"/>
    <lineage>
        <taxon>Eukaryota</taxon>
        <taxon>Sar</taxon>
        <taxon>Stramenopiles</taxon>
        <taxon>Oomycota</taxon>
        <taxon>Peronosporomycetes</taxon>
        <taxon>Peronosporales</taxon>
        <taxon>Peronosporaceae</taxon>
        <taxon>Phytophthora</taxon>
    </lineage>
</organism>
<sequence>MSDLLAERSGETEPVEDNQADGPVDDAAASPTASQEPENNADLPNEATEGQVQLSAKYRKRFGPNEDYLLAAQVNKDMSFTAKHGGIRKAWQTLEDKLNTSPNFRMDLIKGTTAQARFEALMTKHRSFEARSVRNSGTDERETRPIQVLTNLAAKIYSHNAAKAKAAAEAAGAEQDKPSQEKLFDLPQFRACNWENVAPSKMVQLSVMMQRRLAVKRNPH</sequence>